<organism evidence="5 6">
    <name type="scientific">Diaporthe vaccinii</name>
    <dbReference type="NCBI Taxonomy" id="105482"/>
    <lineage>
        <taxon>Eukaryota</taxon>
        <taxon>Fungi</taxon>
        <taxon>Dikarya</taxon>
        <taxon>Ascomycota</taxon>
        <taxon>Pezizomycotina</taxon>
        <taxon>Sordariomycetes</taxon>
        <taxon>Sordariomycetidae</taxon>
        <taxon>Diaporthales</taxon>
        <taxon>Diaporthaceae</taxon>
        <taxon>Diaporthe</taxon>
        <taxon>Diaporthe eres species complex</taxon>
    </lineage>
</organism>
<accession>A0ABR4ETQ7</accession>
<dbReference type="PROSITE" id="PS50405">
    <property type="entry name" value="GST_CTER"/>
    <property type="match status" value="1"/>
</dbReference>
<dbReference type="PANTHER" id="PTHR44051:SF20">
    <property type="entry name" value="GLUTATHIONE TRANSFERASE 1 (EUROFUNG)"/>
    <property type="match status" value="1"/>
</dbReference>
<dbReference type="Gene3D" id="1.20.1050.10">
    <property type="match status" value="1"/>
</dbReference>
<dbReference type="InterPro" id="IPR004046">
    <property type="entry name" value="GST_C"/>
</dbReference>
<dbReference type="Proteomes" id="UP001600888">
    <property type="component" value="Unassembled WGS sequence"/>
</dbReference>
<dbReference type="Pfam" id="PF00043">
    <property type="entry name" value="GST_C"/>
    <property type="match status" value="1"/>
</dbReference>
<comment type="catalytic activity">
    <reaction evidence="3">
        <text>RX + glutathione = an S-substituted glutathione + a halide anion + H(+)</text>
        <dbReference type="Rhea" id="RHEA:16437"/>
        <dbReference type="ChEBI" id="CHEBI:15378"/>
        <dbReference type="ChEBI" id="CHEBI:16042"/>
        <dbReference type="ChEBI" id="CHEBI:17792"/>
        <dbReference type="ChEBI" id="CHEBI:57925"/>
        <dbReference type="ChEBI" id="CHEBI:90779"/>
        <dbReference type="EC" id="2.5.1.18"/>
    </reaction>
</comment>
<dbReference type="InterPro" id="IPR010987">
    <property type="entry name" value="Glutathione-S-Trfase_C-like"/>
</dbReference>
<keyword evidence="6" id="KW-1185">Reference proteome</keyword>
<dbReference type="InterPro" id="IPR036282">
    <property type="entry name" value="Glutathione-S-Trfase_C_sf"/>
</dbReference>
<dbReference type="PANTHER" id="PTHR44051">
    <property type="entry name" value="GLUTATHIONE S-TRANSFERASE-RELATED"/>
    <property type="match status" value="1"/>
</dbReference>
<keyword evidence="2" id="KW-0808">Transferase</keyword>
<evidence type="ECO:0000313" key="6">
    <source>
        <dbReference type="Proteomes" id="UP001600888"/>
    </source>
</evidence>
<gene>
    <name evidence="5" type="ORF">FJTKL_07523</name>
</gene>
<reference evidence="5 6" key="1">
    <citation type="submission" date="2024-03" db="EMBL/GenBank/DDBJ databases">
        <title>A high-quality draft genome sequence of Diaporthe vaccinii, a causative agent of upright dieback and viscid rot disease in cranberry plants.</title>
        <authorList>
            <person name="Sarrasin M."/>
            <person name="Lang B.F."/>
            <person name="Burger G."/>
        </authorList>
    </citation>
    <scope>NUCLEOTIDE SEQUENCE [LARGE SCALE GENOMIC DNA]</scope>
    <source>
        <strain evidence="5 6">IS7</strain>
    </source>
</reference>
<protein>
    <recommendedName>
        <fullName evidence="1">glutathione transferase</fullName>
        <ecNumber evidence="1">2.5.1.18</ecNumber>
    </recommendedName>
</protein>
<evidence type="ECO:0000256" key="1">
    <source>
        <dbReference type="ARBA" id="ARBA00012452"/>
    </source>
</evidence>
<evidence type="ECO:0000259" key="4">
    <source>
        <dbReference type="PROSITE" id="PS50405"/>
    </source>
</evidence>
<evidence type="ECO:0000256" key="3">
    <source>
        <dbReference type="ARBA" id="ARBA00047960"/>
    </source>
</evidence>
<evidence type="ECO:0000256" key="2">
    <source>
        <dbReference type="ARBA" id="ARBA00022679"/>
    </source>
</evidence>
<name>A0ABR4ETQ7_9PEZI</name>
<sequence>MSGQGPYFGQAGWFNVLHAEKLPSAIERYQAEVRRIQGVLDGQLKDRQWLVGDKMTYADMAFAPWNDRTDALLECAAADKFAGFPHLQAWHERVTARPSWKKAMETRAVLMDEQGLDWHGMPKGMKNMAEYQAKIKAEEKAG</sequence>
<comment type="caution">
    <text evidence="5">The sequence shown here is derived from an EMBL/GenBank/DDBJ whole genome shotgun (WGS) entry which is preliminary data.</text>
</comment>
<proteinExistence type="predicted"/>
<dbReference type="SUPFAM" id="SSF47616">
    <property type="entry name" value="GST C-terminal domain-like"/>
    <property type="match status" value="1"/>
</dbReference>
<evidence type="ECO:0000313" key="5">
    <source>
        <dbReference type="EMBL" id="KAL2285804.1"/>
    </source>
</evidence>
<feature type="domain" description="GST C-terminal" evidence="4">
    <location>
        <begin position="1"/>
        <end position="118"/>
    </location>
</feature>
<dbReference type="EMBL" id="JBAWTH010000028">
    <property type="protein sequence ID" value="KAL2285804.1"/>
    <property type="molecule type" value="Genomic_DNA"/>
</dbReference>
<dbReference type="EC" id="2.5.1.18" evidence="1"/>